<dbReference type="Proteomes" id="UP000092093">
    <property type="component" value="Unassembled WGS sequence"/>
</dbReference>
<proteinExistence type="predicted"/>
<reference evidence="1 2" key="1">
    <citation type="submission" date="2015-09" db="EMBL/GenBank/DDBJ databases">
        <title>Aphanizomenon flos-aquae WA102.</title>
        <authorList>
            <person name="Driscoll C."/>
        </authorList>
    </citation>
    <scope>NUCLEOTIDE SEQUENCE [LARGE SCALE GENOMIC DNA]</scope>
    <source>
        <strain evidence="1">WA102</strain>
    </source>
</reference>
<dbReference type="AlphaFoldDB" id="A0A1B7WJT4"/>
<accession>A0A1B7WJT4</accession>
<organism evidence="1 2">
    <name type="scientific">Aphanizomenon flos-aquae WA102</name>
    <dbReference type="NCBI Taxonomy" id="1710896"/>
    <lineage>
        <taxon>Bacteria</taxon>
        <taxon>Bacillati</taxon>
        <taxon>Cyanobacteriota</taxon>
        <taxon>Cyanophyceae</taxon>
        <taxon>Nostocales</taxon>
        <taxon>Aphanizomenonaceae</taxon>
        <taxon>Aphanizomenon</taxon>
    </lineage>
</organism>
<evidence type="ECO:0000313" key="1">
    <source>
        <dbReference type="EMBL" id="OBQ37412.1"/>
    </source>
</evidence>
<dbReference type="EMBL" id="LJOW01000264">
    <property type="protein sequence ID" value="OBQ37412.1"/>
    <property type="molecule type" value="Genomic_DNA"/>
</dbReference>
<comment type="caution">
    <text evidence="1">The sequence shown here is derived from an EMBL/GenBank/DDBJ whole genome shotgun (WGS) entry which is preliminary data.</text>
</comment>
<sequence length="76" mass="9024">MANGIFDKKSINFELIDGLPDDHGTYLFLFEDGTIREGYYSSFPHPDCEKGTVKWCDKENEWFYYEIAVGWFKRIE</sequence>
<protein>
    <submittedName>
        <fullName evidence="1">Uncharacterized protein</fullName>
    </submittedName>
</protein>
<evidence type="ECO:0000313" key="2">
    <source>
        <dbReference type="Proteomes" id="UP000092093"/>
    </source>
</evidence>
<gene>
    <name evidence="1" type="ORF">AN484_24985</name>
</gene>
<name>A0A1B7WJT4_APHFL</name>